<feature type="compositionally biased region" description="Basic and acidic residues" evidence="1">
    <location>
        <begin position="55"/>
        <end position="67"/>
    </location>
</feature>
<name>A0AAV7U8U9_PLEWA</name>
<evidence type="ECO:0000313" key="2">
    <source>
        <dbReference type="EMBL" id="KAJ1185494.1"/>
    </source>
</evidence>
<dbReference type="Proteomes" id="UP001066276">
    <property type="component" value="Chromosome 3_1"/>
</dbReference>
<feature type="region of interest" description="Disordered" evidence="1">
    <location>
        <begin position="47"/>
        <end position="67"/>
    </location>
</feature>
<evidence type="ECO:0000256" key="1">
    <source>
        <dbReference type="SAM" id="MobiDB-lite"/>
    </source>
</evidence>
<comment type="caution">
    <text evidence="2">The sequence shown here is derived from an EMBL/GenBank/DDBJ whole genome shotgun (WGS) entry which is preliminary data.</text>
</comment>
<reference evidence="2" key="1">
    <citation type="journal article" date="2022" name="bioRxiv">
        <title>Sequencing and chromosome-scale assembly of the giantPleurodeles waltlgenome.</title>
        <authorList>
            <person name="Brown T."/>
            <person name="Elewa A."/>
            <person name="Iarovenko S."/>
            <person name="Subramanian E."/>
            <person name="Araus A.J."/>
            <person name="Petzold A."/>
            <person name="Susuki M."/>
            <person name="Suzuki K.-i.T."/>
            <person name="Hayashi T."/>
            <person name="Toyoda A."/>
            <person name="Oliveira C."/>
            <person name="Osipova E."/>
            <person name="Leigh N.D."/>
            <person name="Simon A."/>
            <person name="Yun M.H."/>
        </authorList>
    </citation>
    <scope>NUCLEOTIDE SEQUENCE</scope>
    <source>
        <strain evidence="2">20211129_DDA</strain>
        <tissue evidence="2">Liver</tissue>
    </source>
</reference>
<dbReference type="AlphaFoldDB" id="A0AAV7U8U9"/>
<dbReference type="EMBL" id="JANPWB010000005">
    <property type="protein sequence ID" value="KAJ1185494.1"/>
    <property type="molecule type" value="Genomic_DNA"/>
</dbReference>
<accession>A0AAV7U8U9</accession>
<keyword evidence="3" id="KW-1185">Reference proteome</keyword>
<gene>
    <name evidence="2" type="ORF">NDU88_002286</name>
</gene>
<sequence>MPMLLRGCHKGVTSAIKAPADFEVNGAANMRDLCSGKHCRARESCASRRPWPRPSYEDPLCHEPGDT</sequence>
<organism evidence="2 3">
    <name type="scientific">Pleurodeles waltl</name>
    <name type="common">Iberian ribbed newt</name>
    <dbReference type="NCBI Taxonomy" id="8319"/>
    <lineage>
        <taxon>Eukaryota</taxon>
        <taxon>Metazoa</taxon>
        <taxon>Chordata</taxon>
        <taxon>Craniata</taxon>
        <taxon>Vertebrata</taxon>
        <taxon>Euteleostomi</taxon>
        <taxon>Amphibia</taxon>
        <taxon>Batrachia</taxon>
        <taxon>Caudata</taxon>
        <taxon>Salamandroidea</taxon>
        <taxon>Salamandridae</taxon>
        <taxon>Pleurodelinae</taxon>
        <taxon>Pleurodeles</taxon>
    </lineage>
</organism>
<evidence type="ECO:0000313" key="3">
    <source>
        <dbReference type="Proteomes" id="UP001066276"/>
    </source>
</evidence>
<protein>
    <submittedName>
        <fullName evidence="2">Uncharacterized protein</fullName>
    </submittedName>
</protein>
<proteinExistence type="predicted"/>